<reference evidence="5" key="1">
    <citation type="submission" date="2025-08" db="UniProtKB">
        <authorList>
            <consortium name="RefSeq"/>
        </authorList>
    </citation>
    <scope>IDENTIFICATION</scope>
    <source>
        <strain evidence="5">15112-1751.03</strain>
        <tissue evidence="5">Whole Adult</tissue>
    </source>
</reference>
<protein>
    <submittedName>
        <fullName evidence="5">Leucine-rich repeat-containing protein 40</fullName>
    </submittedName>
</protein>
<proteinExistence type="predicted"/>
<evidence type="ECO:0000313" key="5">
    <source>
        <dbReference type="RefSeq" id="XP_034103850.1"/>
    </source>
</evidence>
<organism evidence="4 5">
    <name type="scientific">Drosophila albomicans</name>
    <name type="common">Fruit fly</name>
    <dbReference type="NCBI Taxonomy" id="7291"/>
    <lineage>
        <taxon>Eukaryota</taxon>
        <taxon>Metazoa</taxon>
        <taxon>Ecdysozoa</taxon>
        <taxon>Arthropoda</taxon>
        <taxon>Hexapoda</taxon>
        <taxon>Insecta</taxon>
        <taxon>Pterygota</taxon>
        <taxon>Neoptera</taxon>
        <taxon>Endopterygota</taxon>
        <taxon>Diptera</taxon>
        <taxon>Brachycera</taxon>
        <taxon>Muscomorpha</taxon>
        <taxon>Ephydroidea</taxon>
        <taxon>Drosophilidae</taxon>
        <taxon>Drosophila</taxon>
    </lineage>
</organism>
<keyword evidence="1" id="KW-0433">Leucine-rich repeat</keyword>
<dbReference type="AlphaFoldDB" id="A0A6P8WYY5"/>
<dbReference type="Gene3D" id="3.80.10.10">
    <property type="entry name" value="Ribonuclease Inhibitor"/>
    <property type="match status" value="1"/>
</dbReference>
<feature type="region of interest" description="Disordered" evidence="3">
    <location>
        <begin position="1"/>
        <end position="32"/>
    </location>
</feature>
<keyword evidence="4" id="KW-1185">Reference proteome</keyword>
<dbReference type="PANTHER" id="PTHR48051:SF46">
    <property type="entry name" value="LEUCINE RICH REPEAT-CONTAINING DOMAIN PROTEIN"/>
    <property type="match status" value="1"/>
</dbReference>
<dbReference type="GeneID" id="117567766"/>
<dbReference type="InterPro" id="IPR050216">
    <property type="entry name" value="LRR_domain-containing"/>
</dbReference>
<gene>
    <name evidence="5" type="primary">LOC117567766</name>
</gene>
<dbReference type="FunFam" id="3.80.10.10:FF:000193">
    <property type="entry name" value="Leucine-rich repeat-containing protein 40"/>
    <property type="match status" value="1"/>
</dbReference>
<accession>A0A6P8WYY5</accession>
<dbReference type="Pfam" id="PF13855">
    <property type="entry name" value="LRR_8"/>
    <property type="match status" value="2"/>
</dbReference>
<dbReference type="InterPro" id="IPR001611">
    <property type="entry name" value="Leu-rich_rpt"/>
</dbReference>
<evidence type="ECO:0000256" key="2">
    <source>
        <dbReference type="ARBA" id="ARBA00022737"/>
    </source>
</evidence>
<keyword evidence="2" id="KW-0677">Repeat</keyword>
<dbReference type="InterPro" id="IPR032675">
    <property type="entry name" value="LRR_dom_sf"/>
</dbReference>
<evidence type="ECO:0000256" key="3">
    <source>
        <dbReference type="SAM" id="MobiDB-lite"/>
    </source>
</evidence>
<dbReference type="SUPFAM" id="SSF52058">
    <property type="entry name" value="L domain-like"/>
    <property type="match status" value="1"/>
</dbReference>
<dbReference type="InterPro" id="IPR003591">
    <property type="entry name" value="Leu-rich_rpt_typical-subtyp"/>
</dbReference>
<dbReference type="Proteomes" id="UP000515160">
    <property type="component" value="Chromosome 3"/>
</dbReference>
<dbReference type="RefSeq" id="XP_034103850.1">
    <property type="nucleotide sequence ID" value="XM_034247959.2"/>
</dbReference>
<evidence type="ECO:0000313" key="4">
    <source>
        <dbReference type="Proteomes" id="UP000515160"/>
    </source>
</evidence>
<dbReference type="PROSITE" id="PS51450">
    <property type="entry name" value="LRR"/>
    <property type="match status" value="1"/>
</dbReference>
<dbReference type="GO" id="GO:0005737">
    <property type="term" value="C:cytoplasm"/>
    <property type="evidence" value="ECO:0007669"/>
    <property type="project" value="TreeGrafter"/>
</dbReference>
<name>A0A6P8WYY5_DROAB</name>
<dbReference type="OrthoDB" id="660555at2759"/>
<dbReference type="PANTHER" id="PTHR48051">
    <property type="match status" value="1"/>
</dbReference>
<dbReference type="SMART" id="SM00369">
    <property type="entry name" value="LRR_TYP"/>
    <property type="match status" value="4"/>
</dbReference>
<evidence type="ECO:0000256" key="1">
    <source>
        <dbReference type="ARBA" id="ARBA00022614"/>
    </source>
</evidence>
<sequence>MVGDGLNSPRQQGGKAKSAKSDPQFPDKYSMRNTRVLKANSKNLTELPEDIVDMACQELVDIVSLQDNLLTKVPSELQDMSELLTELNLSKNQISFIPSFISQFSRLLRINLSGNLLRSLPMELSGLKMLRELNISHNRYEQLPTCIYELESLETLIANDNQIQEIDATDNGLGALPKLGTLNLTNNNIQIVPPVLGNLTSIDELHLSGNPFRQPRHQILAMGTASIMEYLRNRIPL</sequence>